<keyword evidence="2" id="KW-0399">Innate immunity</keyword>
<evidence type="ECO:0000256" key="1">
    <source>
        <dbReference type="ARBA" id="ARBA00007553"/>
    </source>
</evidence>
<dbReference type="Proteomes" id="UP001153292">
    <property type="component" value="Chromosome 2"/>
</dbReference>
<comment type="similarity">
    <text evidence="1">Belongs to the N-acetylmuramoyl-L-alanine amidase 2 family.</text>
</comment>
<evidence type="ECO:0000256" key="3">
    <source>
        <dbReference type="ARBA" id="ARBA00022859"/>
    </source>
</evidence>
<dbReference type="PANTHER" id="PTHR11022:SF74">
    <property type="entry name" value="PEPTIDOGLYCAN-RECOGNITION PROTEIN SA"/>
    <property type="match status" value="1"/>
</dbReference>
<keyword evidence="4" id="KW-0812">Transmembrane</keyword>
<dbReference type="Pfam" id="PF01510">
    <property type="entry name" value="Amidase_2"/>
    <property type="match status" value="1"/>
</dbReference>
<protein>
    <recommendedName>
        <fullName evidence="9">Peptidoglycan recognition protein family domain-containing protein</fullName>
    </recommendedName>
</protein>
<evidence type="ECO:0000259" key="6">
    <source>
        <dbReference type="SMART" id="SM00701"/>
    </source>
</evidence>
<reference evidence="7" key="1">
    <citation type="submission" date="2021-12" db="EMBL/GenBank/DDBJ databases">
        <authorList>
            <person name="King R."/>
        </authorList>
    </citation>
    <scope>NUCLEOTIDE SEQUENCE</scope>
</reference>
<dbReference type="SMART" id="SM00701">
    <property type="entry name" value="PGRP"/>
    <property type="match status" value="1"/>
</dbReference>
<accession>A0ABN8B003</accession>
<dbReference type="PANTHER" id="PTHR11022">
    <property type="entry name" value="PEPTIDOGLYCAN RECOGNITION PROTEIN"/>
    <property type="match status" value="1"/>
</dbReference>
<organism evidence="7 8">
    <name type="scientific">Chilo suppressalis</name>
    <name type="common">Asiatic rice borer moth</name>
    <dbReference type="NCBI Taxonomy" id="168631"/>
    <lineage>
        <taxon>Eukaryota</taxon>
        <taxon>Metazoa</taxon>
        <taxon>Ecdysozoa</taxon>
        <taxon>Arthropoda</taxon>
        <taxon>Hexapoda</taxon>
        <taxon>Insecta</taxon>
        <taxon>Pterygota</taxon>
        <taxon>Neoptera</taxon>
        <taxon>Endopterygota</taxon>
        <taxon>Lepidoptera</taxon>
        <taxon>Glossata</taxon>
        <taxon>Ditrysia</taxon>
        <taxon>Pyraloidea</taxon>
        <taxon>Crambidae</taxon>
        <taxon>Crambinae</taxon>
        <taxon>Chilo</taxon>
    </lineage>
</organism>
<dbReference type="Gene3D" id="3.40.80.10">
    <property type="entry name" value="Peptidoglycan recognition protein-like"/>
    <property type="match status" value="1"/>
</dbReference>
<evidence type="ECO:0008006" key="9">
    <source>
        <dbReference type="Google" id="ProtNLM"/>
    </source>
</evidence>
<evidence type="ECO:0000259" key="5">
    <source>
        <dbReference type="SMART" id="SM00644"/>
    </source>
</evidence>
<dbReference type="InterPro" id="IPR006619">
    <property type="entry name" value="PGRP_domain_met/bac"/>
</dbReference>
<feature type="domain" description="N-acetylmuramoyl-L-alanine amidase" evidence="5">
    <location>
        <begin position="138"/>
        <end position="278"/>
    </location>
</feature>
<evidence type="ECO:0000256" key="4">
    <source>
        <dbReference type="SAM" id="Phobius"/>
    </source>
</evidence>
<feature type="domain" description="Peptidoglycan recognition protein family" evidence="6">
    <location>
        <begin position="126"/>
        <end position="272"/>
    </location>
</feature>
<keyword evidence="8" id="KW-1185">Reference proteome</keyword>
<evidence type="ECO:0000256" key="2">
    <source>
        <dbReference type="ARBA" id="ARBA00022588"/>
    </source>
</evidence>
<dbReference type="CDD" id="cd06583">
    <property type="entry name" value="PGRP"/>
    <property type="match status" value="1"/>
</dbReference>
<evidence type="ECO:0000313" key="7">
    <source>
        <dbReference type="EMBL" id="CAH0402124.1"/>
    </source>
</evidence>
<dbReference type="SMART" id="SM00644">
    <property type="entry name" value="Ami_2"/>
    <property type="match status" value="1"/>
</dbReference>
<gene>
    <name evidence="7" type="ORF">CHILSU_LOCUS5363</name>
</gene>
<dbReference type="SUPFAM" id="SSF55846">
    <property type="entry name" value="N-acetylmuramoyl-L-alanine amidase-like"/>
    <property type="match status" value="1"/>
</dbReference>
<dbReference type="InterPro" id="IPR002502">
    <property type="entry name" value="Amidase_domain"/>
</dbReference>
<keyword evidence="4" id="KW-1133">Transmembrane helix</keyword>
<dbReference type="EMBL" id="OU963895">
    <property type="protein sequence ID" value="CAH0402124.1"/>
    <property type="molecule type" value="Genomic_DNA"/>
</dbReference>
<dbReference type="InterPro" id="IPR036505">
    <property type="entry name" value="Amidase/PGRP_sf"/>
</dbReference>
<keyword evidence="4" id="KW-0472">Membrane</keyword>
<evidence type="ECO:0000313" key="8">
    <source>
        <dbReference type="Proteomes" id="UP001153292"/>
    </source>
</evidence>
<dbReference type="InterPro" id="IPR015510">
    <property type="entry name" value="PGRP"/>
</dbReference>
<feature type="transmembrane region" description="Helical" evidence="4">
    <location>
        <begin position="86"/>
        <end position="107"/>
    </location>
</feature>
<keyword evidence="3" id="KW-0391">Immunity</keyword>
<sequence>MVEDKMAKANTGSEVIIFDEKAMVARAAQEMPNIASVHVSKSSKVHIGPKIVAVNQTVENKEMIKDLPLPKYIWTVIKNTNKTERLSCLAAICALFVCISLIVYYTVHGQNSNDMKAENRGPREWLISRDQWLAQEYLSSYLPEEFSPVKLVLVQHTAGAECDTFDRCAAEVRNLQNYFLTHYKYDIPYNFVIGNDGRVYEGRGWNKEGAHTVGFNRCAVGIGFMGDYREELPVHTKVTPEQLRSAHMLFEEGVKKGHMIPDYHIIAARDVRATQSPGSNLYKALQQFEHFNNGKQYEHKNCSQIHGYIK</sequence>
<proteinExistence type="inferred from homology"/>
<name>A0ABN8B003_CHISP</name>